<evidence type="ECO:0000256" key="3">
    <source>
        <dbReference type="ARBA" id="ARBA00022692"/>
    </source>
</evidence>
<dbReference type="STRING" id="194197.BWD09_09080"/>
<dbReference type="Pfam" id="PF00939">
    <property type="entry name" value="Na_sulph_symp"/>
    <property type="match status" value="1"/>
</dbReference>
<dbReference type="GO" id="GO:0016020">
    <property type="term" value="C:membrane"/>
    <property type="evidence" value="ECO:0007669"/>
    <property type="project" value="UniProtKB-SubCell"/>
</dbReference>
<proteinExistence type="inferred from homology"/>
<dbReference type="InterPro" id="IPR001898">
    <property type="entry name" value="SLC13A/DASS"/>
</dbReference>
<comment type="similarity">
    <text evidence="2">Belongs to the SLC13A/DASS transporter (TC 2.A.47) family. DIT1 subfamily.</text>
</comment>
<keyword evidence="5 6" id="KW-0472">Membrane</keyword>
<feature type="transmembrane region" description="Helical" evidence="6">
    <location>
        <begin position="286"/>
        <end position="303"/>
    </location>
</feature>
<evidence type="ECO:0000256" key="2">
    <source>
        <dbReference type="ARBA" id="ARBA00007349"/>
    </source>
</evidence>
<reference evidence="8" key="1">
    <citation type="submission" date="2017-01" db="EMBL/GenBank/DDBJ databases">
        <authorList>
            <person name="Wolfgang W.J."/>
            <person name="Cole J."/>
            <person name="Wroblewski D."/>
            <person name="Mcginnis J."/>
            <person name="Musser K.A."/>
        </authorList>
    </citation>
    <scope>NUCLEOTIDE SEQUENCE [LARGE SCALE GENOMIC DNA]</scope>
    <source>
        <strain evidence="8">DSM 19151</strain>
    </source>
</reference>
<evidence type="ECO:0000256" key="5">
    <source>
        <dbReference type="ARBA" id="ARBA00023136"/>
    </source>
</evidence>
<feature type="transmembrane region" description="Helical" evidence="6">
    <location>
        <begin position="340"/>
        <end position="358"/>
    </location>
</feature>
<feature type="transmembrane region" description="Helical" evidence="6">
    <location>
        <begin position="18"/>
        <end position="36"/>
    </location>
</feature>
<dbReference type="PIRSF" id="PIRSF002457">
    <property type="entry name" value="DASS"/>
    <property type="match status" value="1"/>
</dbReference>
<evidence type="ECO:0008006" key="9">
    <source>
        <dbReference type="Google" id="ProtNLM"/>
    </source>
</evidence>
<accession>A0A1X3D5J1</accession>
<gene>
    <name evidence="7" type="ORF">BWD09_09080</name>
</gene>
<dbReference type="PANTHER" id="PTHR42826">
    <property type="entry name" value="DICARBOXYLATE TRANSPORTER 2.1, CHLOROPLASTIC"/>
    <property type="match status" value="1"/>
</dbReference>
<evidence type="ECO:0000313" key="7">
    <source>
        <dbReference type="EMBL" id="OSI15199.1"/>
    </source>
</evidence>
<name>A0A1X3D5J1_9NEIS</name>
<evidence type="ECO:0000256" key="1">
    <source>
        <dbReference type="ARBA" id="ARBA00004141"/>
    </source>
</evidence>
<feature type="transmembrane region" description="Helical" evidence="6">
    <location>
        <begin position="104"/>
        <end position="122"/>
    </location>
</feature>
<feature type="transmembrane region" description="Helical" evidence="6">
    <location>
        <begin position="205"/>
        <end position="225"/>
    </location>
</feature>
<organism evidence="7 8">
    <name type="scientific">Neisseria dentiae</name>
    <dbReference type="NCBI Taxonomy" id="194197"/>
    <lineage>
        <taxon>Bacteria</taxon>
        <taxon>Pseudomonadati</taxon>
        <taxon>Pseudomonadota</taxon>
        <taxon>Betaproteobacteria</taxon>
        <taxon>Neisseriales</taxon>
        <taxon>Neisseriaceae</taxon>
        <taxon>Neisseria</taxon>
    </lineage>
</organism>
<dbReference type="GO" id="GO:0022857">
    <property type="term" value="F:transmembrane transporter activity"/>
    <property type="evidence" value="ECO:0007669"/>
    <property type="project" value="InterPro"/>
</dbReference>
<comment type="subcellular location">
    <subcellularLocation>
        <location evidence="1">Membrane</location>
        <topology evidence="1">Multi-pass membrane protein</topology>
    </subcellularLocation>
</comment>
<evidence type="ECO:0000313" key="8">
    <source>
        <dbReference type="Proteomes" id="UP000193118"/>
    </source>
</evidence>
<feature type="transmembrane region" description="Helical" evidence="6">
    <location>
        <begin position="378"/>
        <end position="396"/>
    </location>
</feature>
<dbReference type="InterPro" id="IPR030676">
    <property type="entry name" value="CitT-rel"/>
</dbReference>
<keyword evidence="4 6" id="KW-1133">Transmembrane helix</keyword>
<sequence>MNRSDGGAAAPAPAWKKYWKQIVFFAIPVLIFYYPPPEGLSVVGWRLFGWYISAIFGLVAKPWGMPIVLLAAVTGSAVAVGFTPNTQELEMKNVLAGYSSTTTWLVFTAFALSTAFVSTGLGKRIAYLMIRSFGGTTLRLGYINTVLDLLIAPGMPSVTARGGGIMMPIMNSVAKAIGSDPETSPKKGGLFLLLNTYFTVKNTGLIFLTAMAPNALALSLILPILGVDVSWTQWFLAAAVPGLLVTFATPLVLYFLYKPEVTKVDREGIAVKGLEEMGPMKKSEKWLLVIFICALLGWVTGDFTGIDDAAVALAAMVGCIIVNVINWDNILQNKGGWNTLIWYGGIIGLSSALTKADFFKWMAEFFSNMLGGGQLQGGYGMLALILTVSVAIRYMFASGGAYIAAMMPVFATVGAVTNVDPMLLTFGLLFSNSYGGMLTHYGSGLAPIIYGTGYATTKQWWTAGAVIAFGSLIVHLTLGVTWWKLLNGMGLIG</sequence>
<feature type="transmembrane region" description="Helical" evidence="6">
    <location>
        <begin position="231"/>
        <end position="257"/>
    </location>
</feature>
<dbReference type="EMBL" id="MTBO01000025">
    <property type="protein sequence ID" value="OSI15199.1"/>
    <property type="molecule type" value="Genomic_DNA"/>
</dbReference>
<keyword evidence="8" id="KW-1185">Reference proteome</keyword>
<evidence type="ECO:0000256" key="4">
    <source>
        <dbReference type="ARBA" id="ARBA00022989"/>
    </source>
</evidence>
<comment type="caution">
    <text evidence="7">The sequence shown here is derived from an EMBL/GenBank/DDBJ whole genome shotgun (WGS) entry which is preliminary data.</text>
</comment>
<dbReference type="GeneID" id="94580137"/>
<dbReference type="NCBIfam" id="TIGR00785">
    <property type="entry name" value="dass"/>
    <property type="match status" value="1"/>
</dbReference>
<feature type="transmembrane region" description="Helical" evidence="6">
    <location>
        <begin position="408"/>
        <end position="430"/>
    </location>
</feature>
<dbReference type="Proteomes" id="UP000193118">
    <property type="component" value="Unassembled WGS sequence"/>
</dbReference>
<dbReference type="AlphaFoldDB" id="A0A1X3D5J1"/>
<feature type="transmembrane region" description="Helical" evidence="6">
    <location>
        <begin position="460"/>
        <end position="483"/>
    </location>
</feature>
<evidence type="ECO:0000256" key="6">
    <source>
        <dbReference type="SAM" id="Phobius"/>
    </source>
</evidence>
<protein>
    <recommendedName>
        <fullName evidence="9">Anion permease</fullName>
    </recommendedName>
</protein>
<keyword evidence="3 6" id="KW-0812">Transmembrane</keyword>
<dbReference type="OrthoDB" id="3170849at2"/>
<dbReference type="RefSeq" id="WP_085366359.1">
    <property type="nucleotide sequence ID" value="NZ_CAUJPZ010000004.1"/>
</dbReference>
<feature type="transmembrane region" description="Helical" evidence="6">
    <location>
        <begin position="309"/>
        <end position="328"/>
    </location>
</feature>